<dbReference type="EC" id="7.1.1.2" evidence="11"/>
<dbReference type="AlphaFoldDB" id="Q6SKY0"/>
<evidence type="ECO:0000256" key="1">
    <source>
        <dbReference type="ARBA" id="ARBA00003257"/>
    </source>
</evidence>
<keyword evidence="11 13" id="KW-0496">Mitochondrion</keyword>
<keyword evidence="6 10" id="KW-0812">Transmembrane</keyword>
<dbReference type="PANTHER" id="PTHR11432:SF3">
    <property type="entry name" value="NADH-UBIQUINONE OXIDOREDUCTASE CHAIN 1"/>
    <property type="match status" value="1"/>
</dbReference>
<evidence type="ECO:0000256" key="4">
    <source>
        <dbReference type="ARBA" id="ARBA00021009"/>
    </source>
</evidence>
<gene>
    <name evidence="13" type="primary">nad1</name>
</gene>
<organism evidence="13">
    <name type="scientific">Xibalbanus tulumensis</name>
    <name type="common">Blind cave remipede</name>
    <name type="synonym">Speleonectes tulumensis</name>
    <dbReference type="NCBI Taxonomy" id="1519145"/>
    <lineage>
        <taxon>Eukaryota</taxon>
        <taxon>Metazoa</taxon>
        <taxon>Ecdysozoa</taxon>
        <taxon>Arthropoda</taxon>
        <taxon>Crustacea</taxon>
        <taxon>Remipedia</taxon>
        <taxon>Nectiopoda</taxon>
        <taxon>Speleonectidae</taxon>
        <taxon>Xibalbanus</taxon>
    </lineage>
</organism>
<keyword evidence="7 12" id="KW-1133">Transmembrane helix</keyword>
<feature type="transmembrane region" description="Helical" evidence="12">
    <location>
        <begin position="96"/>
        <end position="120"/>
    </location>
</feature>
<evidence type="ECO:0000256" key="2">
    <source>
        <dbReference type="ARBA" id="ARBA00004225"/>
    </source>
</evidence>
<protein>
    <recommendedName>
        <fullName evidence="4 11">NADH-ubiquinone oxidoreductase chain 1</fullName>
        <ecNumber evidence="11">7.1.1.2</ecNumber>
    </recommendedName>
</protein>
<evidence type="ECO:0000256" key="5">
    <source>
        <dbReference type="ARBA" id="ARBA00022448"/>
    </source>
</evidence>
<comment type="function">
    <text evidence="1">Core subunit of the mitochondrial membrane respiratory chain NADH dehydrogenase (Complex I) that is believed to belong to the minimal assembly required for catalysis. Complex I functions in the transfer of electrons from NADH to the respiratory chain. The immediate electron acceptor for the enzyme is believed to be ubiquinone.</text>
</comment>
<evidence type="ECO:0000256" key="9">
    <source>
        <dbReference type="ARBA" id="ARBA00023136"/>
    </source>
</evidence>
<reference evidence="13" key="1">
    <citation type="journal article" date="2004" name="Proc. R. Soc. B">
        <title>Phylogenetic position of the Pentastomida and [pan]crustacean relationships.</title>
        <authorList>
            <person name="Lavrov D.V."/>
            <person name="Brown W.M."/>
            <person name="Boore J.L."/>
        </authorList>
    </citation>
    <scope>NUCLEOTIDE SEQUENCE</scope>
</reference>
<keyword evidence="5" id="KW-0813">Transport</keyword>
<feature type="transmembrane region" description="Helical" evidence="12">
    <location>
        <begin position="173"/>
        <end position="194"/>
    </location>
</feature>
<feature type="transmembrane region" description="Helical" evidence="12">
    <location>
        <begin position="6"/>
        <end position="24"/>
    </location>
</feature>
<feature type="transmembrane region" description="Helical" evidence="12">
    <location>
        <begin position="241"/>
        <end position="263"/>
    </location>
</feature>
<keyword evidence="13" id="KW-0560">Oxidoreductase</keyword>
<accession>Q6SKY0</accession>
<feature type="transmembrane region" description="Helical" evidence="12">
    <location>
        <begin position="214"/>
        <end position="235"/>
    </location>
</feature>
<keyword evidence="10" id="KW-0520">NAD</keyword>
<name>Q6SKY0_XIBTU</name>
<dbReference type="GO" id="GO:0008137">
    <property type="term" value="F:NADH dehydrogenase (ubiquinone) activity"/>
    <property type="evidence" value="ECO:0007669"/>
    <property type="project" value="UniProtKB-EC"/>
</dbReference>
<comment type="subcellular location">
    <subcellularLocation>
        <location evidence="10">Mitochondrion inner membrane</location>
        <topology evidence="10">Multi-pass membrane protein</topology>
    </subcellularLocation>
    <subcellularLocation>
        <location evidence="2">Mitochondrion membrane</location>
        <topology evidence="2">Multi-pass membrane protein</topology>
    </subcellularLocation>
</comment>
<dbReference type="GO" id="GO:0005743">
    <property type="term" value="C:mitochondrial inner membrane"/>
    <property type="evidence" value="ECO:0007669"/>
    <property type="project" value="UniProtKB-SubCell"/>
</dbReference>
<comment type="similarity">
    <text evidence="3 10">Belongs to the complex I subunit 1 family.</text>
</comment>
<keyword evidence="8 11" id="KW-0830">Ubiquinone</keyword>
<dbReference type="InterPro" id="IPR018086">
    <property type="entry name" value="NADH_UbQ_OxRdtase_su1_CS"/>
</dbReference>
<evidence type="ECO:0000313" key="13">
    <source>
        <dbReference type="EMBL" id="AAS00893.1"/>
    </source>
</evidence>
<evidence type="ECO:0000256" key="11">
    <source>
        <dbReference type="RuleBase" id="RU000473"/>
    </source>
</evidence>
<dbReference type="GO" id="GO:0003954">
    <property type="term" value="F:NADH dehydrogenase activity"/>
    <property type="evidence" value="ECO:0007669"/>
    <property type="project" value="TreeGrafter"/>
</dbReference>
<evidence type="ECO:0000256" key="12">
    <source>
        <dbReference type="SAM" id="Phobius"/>
    </source>
</evidence>
<dbReference type="PROSITE" id="PS00668">
    <property type="entry name" value="COMPLEX1_ND1_2"/>
    <property type="match status" value="1"/>
</dbReference>
<proteinExistence type="inferred from homology"/>
<evidence type="ECO:0000256" key="3">
    <source>
        <dbReference type="ARBA" id="ARBA00010535"/>
    </source>
</evidence>
<geneLocation type="mitochondrion" evidence="13"/>
<dbReference type="Pfam" id="PF00146">
    <property type="entry name" value="NADHdh"/>
    <property type="match status" value="1"/>
</dbReference>
<dbReference type="InterPro" id="IPR001694">
    <property type="entry name" value="NADH_UbQ_OxRdtase_su1/FPO"/>
</dbReference>
<evidence type="ECO:0000256" key="8">
    <source>
        <dbReference type="ARBA" id="ARBA00023075"/>
    </source>
</evidence>
<comment type="catalytic activity">
    <reaction evidence="11">
        <text>a ubiquinone + NADH + 5 H(+)(in) = a ubiquinol + NAD(+) + 4 H(+)(out)</text>
        <dbReference type="Rhea" id="RHEA:29091"/>
        <dbReference type="Rhea" id="RHEA-COMP:9565"/>
        <dbReference type="Rhea" id="RHEA-COMP:9566"/>
        <dbReference type="ChEBI" id="CHEBI:15378"/>
        <dbReference type="ChEBI" id="CHEBI:16389"/>
        <dbReference type="ChEBI" id="CHEBI:17976"/>
        <dbReference type="ChEBI" id="CHEBI:57540"/>
        <dbReference type="ChEBI" id="CHEBI:57945"/>
        <dbReference type="EC" id="7.1.1.2"/>
    </reaction>
</comment>
<sequence>MIPFLLYIVLIIFVLVGVAFFTLLERSVLGYVHIRYGPCSVGYLGFLQPFSDAISLFSKEYCFPSSSVYLLYYICPVFMIFLSLIVWILFPFMEVLLGMSFGLLFFVCCVGAGVYAVMVSGWCSGSKYSLLGGLRSVAQTISYEVSLAMIMMCFVLMVGSYDLGVFRLLQEGVWFVFLLSPLAFIWFASVLAELNRTPFDLAEGESELVSGFNVEYGGGGFALIFMAEYSSILFMSVLMNVIFLGGVVYFSLVVVMSFLIIWVRGTMPRMRYDFLMMLTWSGFLPISLCYITFLCGFVLLF</sequence>
<dbReference type="GO" id="GO:0009060">
    <property type="term" value="P:aerobic respiration"/>
    <property type="evidence" value="ECO:0007669"/>
    <property type="project" value="TreeGrafter"/>
</dbReference>
<feature type="transmembrane region" description="Helical" evidence="12">
    <location>
        <begin position="141"/>
        <end position="161"/>
    </location>
</feature>
<dbReference type="PANTHER" id="PTHR11432">
    <property type="entry name" value="NADH DEHYDROGENASE SUBUNIT 1"/>
    <property type="match status" value="1"/>
</dbReference>
<feature type="transmembrane region" description="Helical" evidence="12">
    <location>
        <begin position="69"/>
        <end position="90"/>
    </location>
</feature>
<keyword evidence="9 12" id="KW-0472">Membrane</keyword>
<dbReference type="EMBL" id="AY456190">
    <property type="protein sequence ID" value="AAS00893.1"/>
    <property type="molecule type" value="Genomic_DNA"/>
</dbReference>
<dbReference type="HAMAP" id="MF_01350">
    <property type="entry name" value="NDH1_NuoH"/>
    <property type="match status" value="1"/>
</dbReference>
<evidence type="ECO:0000256" key="7">
    <source>
        <dbReference type="ARBA" id="ARBA00022989"/>
    </source>
</evidence>
<evidence type="ECO:0000256" key="6">
    <source>
        <dbReference type="ARBA" id="ARBA00022692"/>
    </source>
</evidence>
<dbReference type="PROSITE" id="PS00667">
    <property type="entry name" value="COMPLEX1_ND1_1"/>
    <property type="match status" value="1"/>
</dbReference>
<evidence type="ECO:0000256" key="10">
    <source>
        <dbReference type="RuleBase" id="RU000471"/>
    </source>
</evidence>
<feature type="transmembrane region" description="Helical" evidence="12">
    <location>
        <begin position="275"/>
        <end position="300"/>
    </location>
</feature>